<sequence>MKNTARYIQPKFIYTLSFVYLLIPFVLFILFWLKPIYSLFVFPLLIYCLFLGYKNIKGQSFDAYTLTPDQQKSWLIGTGILLLWLCFSGVGNIAYQNFDYDIRNAVLRDLVEQDWPVTYKSTIYPPERQFTQNNLLLVYYFGYWLPAAIVGKLFGLTAANLALLAWTYVGLILIFTLLCQYLAKYSYVVVLLLLVWSGLDIVGTLFASLTSGRVVELNLLSHLERWVNYFDVYAQFSSNTTLLYWVFNQTIPLWLCVLLFINNRNSSYIFLIICLALFQAPIGTLGFLPYVLFRIVQRIRADGLGSVISTYLTVPNTAGAVTVLSVTALFFSMNRAGSMKSIVFFDPAHYALFLFLEVGLLALILYVYTKNNTILFCLAILACIPLIKLGRFYDFGMRASISYLFLLCIITMNFLLDKKASRTGKRVVLIYLAIGAVTPFLEITRSVFFTTSHVSHILYHELEPARSEAEAPALIRPLIKERDFLYDHIKTFSVYNKDIETIVDQYIGESSGNVFADYLLRKPAVSAKKPTAQ</sequence>
<name>A0ABX0QD29_9BACT</name>
<keyword evidence="3" id="KW-1185">Reference proteome</keyword>
<feature type="transmembrane region" description="Helical" evidence="1">
    <location>
        <begin position="428"/>
        <end position="448"/>
    </location>
</feature>
<gene>
    <name evidence="2" type="ORF">F7231_07700</name>
</gene>
<evidence type="ECO:0000313" key="3">
    <source>
        <dbReference type="Proteomes" id="UP000606008"/>
    </source>
</evidence>
<dbReference type="EMBL" id="WAEL01000002">
    <property type="protein sequence ID" value="NID10054.1"/>
    <property type="molecule type" value="Genomic_DNA"/>
</dbReference>
<keyword evidence="1" id="KW-0472">Membrane</keyword>
<feature type="transmembrane region" description="Helical" evidence="1">
    <location>
        <begin position="36"/>
        <end position="53"/>
    </location>
</feature>
<feature type="transmembrane region" description="Helical" evidence="1">
    <location>
        <begin position="304"/>
        <end position="330"/>
    </location>
</feature>
<feature type="transmembrane region" description="Helical" evidence="1">
    <location>
        <begin position="399"/>
        <end position="416"/>
    </location>
</feature>
<dbReference type="RefSeq" id="WP_166691477.1">
    <property type="nucleotide sequence ID" value="NZ_WAEL01000002.1"/>
</dbReference>
<keyword evidence="1" id="KW-0812">Transmembrane</keyword>
<feature type="transmembrane region" description="Helical" evidence="1">
    <location>
        <begin position="350"/>
        <end position="368"/>
    </location>
</feature>
<feature type="transmembrane region" description="Helical" evidence="1">
    <location>
        <begin position="12"/>
        <end position="30"/>
    </location>
</feature>
<evidence type="ECO:0000256" key="1">
    <source>
        <dbReference type="SAM" id="Phobius"/>
    </source>
</evidence>
<feature type="transmembrane region" description="Helical" evidence="1">
    <location>
        <begin position="74"/>
        <end position="95"/>
    </location>
</feature>
<keyword evidence="1" id="KW-1133">Transmembrane helix</keyword>
<feature type="transmembrane region" description="Helical" evidence="1">
    <location>
        <begin position="242"/>
        <end position="261"/>
    </location>
</feature>
<feature type="transmembrane region" description="Helical" evidence="1">
    <location>
        <begin position="375"/>
        <end position="393"/>
    </location>
</feature>
<organism evidence="2 3">
    <name type="scientific">Fibrivirga algicola</name>
    <dbReference type="NCBI Taxonomy" id="2950420"/>
    <lineage>
        <taxon>Bacteria</taxon>
        <taxon>Pseudomonadati</taxon>
        <taxon>Bacteroidota</taxon>
        <taxon>Cytophagia</taxon>
        <taxon>Cytophagales</taxon>
        <taxon>Spirosomataceae</taxon>
        <taxon>Fibrivirga</taxon>
    </lineage>
</organism>
<feature type="transmembrane region" description="Helical" evidence="1">
    <location>
        <begin position="189"/>
        <end position="209"/>
    </location>
</feature>
<dbReference type="Proteomes" id="UP000606008">
    <property type="component" value="Unassembled WGS sequence"/>
</dbReference>
<feature type="transmembrane region" description="Helical" evidence="1">
    <location>
        <begin position="136"/>
        <end position="154"/>
    </location>
</feature>
<accession>A0ABX0QD29</accession>
<protein>
    <recommendedName>
        <fullName evidence="4">Glycosyltransferase RgtA/B/C/D-like domain-containing protein</fullName>
    </recommendedName>
</protein>
<reference evidence="3" key="1">
    <citation type="submission" date="2019-09" db="EMBL/GenBank/DDBJ databases">
        <authorList>
            <person name="Jung D.-H."/>
        </authorList>
    </citation>
    <scope>NUCLEOTIDE SEQUENCE [LARGE SCALE GENOMIC DNA]</scope>
    <source>
        <strain evidence="3">JA-25</strain>
    </source>
</reference>
<evidence type="ECO:0000313" key="2">
    <source>
        <dbReference type="EMBL" id="NID10054.1"/>
    </source>
</evidence>
<feature type="transmembrane region" description="Helical" evidence="1">
    <location>
        <begin position="267"/>
        <end position="292"/>
    </location>
</feature>
<reference evidence="3" key="2">
    <citation type="submission" date="2023-07" db="EMBL/GenBank/DDBJ databases">
        <authorList>
            <person name="Jung D.-H."/>
        </authorList>
    </citation>
    <scope>NUCLEOTIDE SEQUENCE [LARGE SCALE GENOMIC DNA]</scope>
    <source>
        <strain evidence="3">JA-25</strain>
    </source>
</reference>
<comment type="caution">
    <text evidence="2">The sequence shown here is derived from an EMBL/GenBank/DDBJ whole genome shotgun (WGS) entry which is preliminary data.</text>
</comment>
<proteinExistence type="predicted"/>
<evidence type="ECO:0008006" key="4">
    <source>
        <dbReference type="Google" id="ProtNLM"/>
    </source>
</evidence>
<feature type="transmembrane region" description="Helical" evidence="1">
    <location>
        <begin position="161"/>
        <end position="183"/>
    </location>
</feature>